<evidence type="ECO:0000256" key="1">
    <source>
        <dbReference type="ARBA" id="ARBA00008791"/>
    </source>
</evidence>
<evidence type="ECO:0000313" key="4">
    <source>
        <dbReference type="Proteomes" id="UP001321047"/>
    </source>
</evidence>
<dbReference type="InterPro" id="IPR014729">
    <property type="entry name" value="Rossmann-like_a/b/a_fold"/>
</dbReference>
<name>A0AAP3E4U8_9EURY</name>
<keyword evidence="4" id="KW-1185">Reference proteome</keyword>
<dbReference type="CDD" id="cd00293">
    <property type="entry name" value="USP-like"/>
    <property type="match status" value="1"/>
</dbReference>
<dbReference type="InterPro" id="IPR006015">
    <property type="entry name" value="Universal_stress_UspA"/>
</dbReference>
<comment type="similarity">
    <text evidence="1">Belongs to the universal stress protein A family.</text>
</comment>
<dbReference type="Proteomes" id="UP001321047">
    <property type="component" value="Unassembled WGS sequence"/>
</dbReference>
<protein>
    <submittedName>
        <fullName evidence="3">Universal stress protein</fullName>
    </submittedName>
</protein>
<dbReference type="PRINTS" id="PR01438">
    <property type="entry name" value="UNVRSLSTRESS"/>
</dbReference>
<dbReference type="Gene3D" id="3.40.50.620">
    <property type="entry name" value="HUPs"/>
    <property type="match status" value="1"/>
</dbReference>
<accession>A0AAP3E4U8</accession>
<dbReference type="PANTHER" id="PTHR46268">
    <property type="entry name" value="STRESS RESPONSE PROTEIN NHAX"/>
    <property type="match status" value="1"/>
</dbReference>
<dbReference type="InterPro" id="IPR006016">
    <property type="entry name" value="UspA"/>
</dbReference>
<gene>
    <name evidence="3" type="ORF">OB919_01620</name>
</gene>
<dbReference type="AlphaFoldDB" id="A0AAP3E4U8"/>
<organism evidence="3 4">
    <name type="scientific">Natronosalvus hydrolyticus</name>
    <dbReference type="NCBI Taxonomy" id="2979988"/>
    <lineage>
        <taxon>Archaea</taxon>
        <taxon>Methanobacteriati</taxon>
        <taxon>Methanobacteriota</taxon>
        <taxon>Stenosarchaea group</taxon>
        <taxon>Halobacteria</taxon>
        <taxon>Halobacteriales</taxon>
        <taxon>Natrialbaceae</taxon>
        <taxon>Natronosalvus</taxon>
    </lineage>
</organism>
<dbReference type="EMBL" id="JAOPJZ010000001">
    <property type="protein sequence ID" value="MCU4750686.1"/>
    <property type="molecule type" value="Genomic_DNA"/>
</dbReference>
<feature type="domain" description="UspA" evidence="2">
    <location>
        <begin position="1"/>
        <end position="134"/>
    </location>
</feature>
<proteinExistence type="inferred from homology"/>
<dbReference type="RefSeq" id="WP_342805714.1">
    <property type="nucleotide sequence ID" value="NZ_JAOPJZ010000001.1"/>
</dbReference>
<dbReference type="PANTHER" id="PTHR46268:SF6">
    <property type="entry name" value="UNIVERSAL STRESS PROTEIN UP12"/>
    <property type="match status" value="1"/>
</dbReference>
<dbReference type="SUPFAM" id="SSF52402">
    <property type="entry name" value="Adenine nucleotide alpha hydrolases-like"/>
    <property type="match status" value="1"/>
</dbReference>
<reference evidence="3 4" key="1">
    <citation type="submission" date="2022-09" db="EMBL/GenBank/DDBJ databases">
        <title>Enrichment on poylsaccharides allowed isolation of novel metabolic and taxonomic groups of Haloarchaea.</title>
        <authorList>
            <person name="Sorokin D.Y."/>
            <person name="Elcheninov A.G."/>
            <person name="Khizhniak T.V."/>
            <person name="Kolganova T.V."/>
            <person name="Kublanov I.V."/>
        </authorList>
    </citation>
    <scope>NUCLEOTIDE SEQUENCE [LARGE SCALE GENOMIC DNA]</scope>
    <source>
        <strain evidence="3 4">AArc-curdl1</strain>
    </source>
</reference>
<evidence type="ECO:0000313" key="3">
    <source>
        <dbReference type="EMBL" id="MCU4750686.1"/>
    </source>
</evidence>
<dbReference type="Pfam" id="PF00582">
    <property type="entry name" value="Usp"/>
    <property type="match status" value="1"/>
</dbReference>
<comment type="caution">
    <text evidence="3">The sequence shown here is derived from an EMBL/GenBank/DDBJ whole genome shotgun (WGS) entry which is preliminary data.</text>
</comment>
<evidence type="ECO:0000259" key="2">
    <source>
        <dbReference type="Pfam" id="PF00582"/>
    </source>
</evidence>
<sequence>MYDTILVATDGSDAADRAVDHAVNLASAFDADLHAIHVVDTTRYGKSVLSGSDDVLEALEKQGRDVLETVSERADVAVRTKLLSGQPDTEIDAYAEEIDSDLIVIGNRGLGAGAAGQIGSVAERIVRTTDRPVITC</sequence>
<dbReference type="PIRSF" id="PIRSF006276">
    <property type="entry name" value="UspA"/>
    <property type="match status" value="1"/>
</dbReference>